<evidence type="ECO:0000313" key="8">
    <source>
        <dbReference type="Proteomes" id="UP001175353"/>
    </source>
</evidence>
<dbReference type="PANTHER" id="PTHR24305">
    <property type="entry name" value="CYTOCHROME P450"/>
    <property type="match status" value="1"/>
</dbReference>
<dbReference type="CDD" id="cd11060">
    <property type="entry name" value="CYP57A1-like"/>
    <property type="match status" value="1"/>
</dbReference>
<name>A0AAN6KPT1_9PEZI</name>
<proteinExistence type="inferred from homology"/>
<feature type="binding site" description="axial binding residue" evidence="5">
    <location>
        <position position="447"/>
    </location>
    <ligand>
        <name>heme</name>
        <dbReference type="ChEBI" id="CHEBI:30413"/>
    </ligand>
    <ligandPart>
        <name>Fe</name>
        <dbReference type="ChEBI" id="CHEBI:18248"/>
    </ligandPart>
</feature>
<dbReference type="Proteomes" id="UP001175353">
    <property type="component" value="Unassembled WGS sequence"/>
</dbReference>
<dbReference type="PRINTS" id="PR00463">
    <property type="entry name" value="EP450I"/>
</dbReference>
<keyword evidence="6" id="KW-0503">Monooxygenase</keyword>
<dbReference type="PROSITE" id="PS00086">
    <property type="entry name" value="CYTOCHROME_P450"/>
    <property type="match status" value="1"/>
</dbReference>
<dbReference type="Pfam" id="PF00067">
    <property type="entry name" value="p450"/>
    <property type="match status" value="1"/>
</dbReference>
<evidence type="ECO:0000256" key="4">
    <source>
        <dbReference type="ARBA" id="ARBA00023004"/>
    </source>
</evidence>
<comment type="caution">
    <text evidence="7">The sequence shown here is derived from an EMBL/GenBank/DDBJ whole genome shotgun (WGS) entry which is preliminary data.</text>
</comment>
<dbReference type="InterPro" id="IPR036396">
    <property type="entry name" value="Cyt_P450_sf"/>
</dbReference>
<dbReference type="InterPro" id="IPR017972">
    <property type="entry name" value="Cyt_P450_CS"/>
</dbReference>
<evidence type="ECO:0000256" key="3">
    <source>
        <dbReference type="ARBA" id="ARBA00022723"/>
    </source>
</evidence>
<dbReference type="AlphaFoldDB" id="A0AAN6KPT1"/>
<organism evidence="7 8">
    <name type="scientific">Friedmanniomyces endolithicus</name>
    <dbReference type="NCBI Taxonomy" id="329885"/>
    <lineage>
        <taxon>Eukaryota</taxon>
        <taxon>Fungi</taxon>
        <taxon>Dikarya</taxon>
        <taxon>Ascomycota</taxon>
        <taxon>Pezizomycotina</taxon>
        <taxon>Dothideomycetes</taxon>
        <taxon>Dothideomycetidae</taxon>
        <taxon>Mycosphaerellales</taxon>
        <taxon>Teratosphaeriaceae</taxon>
        <taxon>Friedmanniomyces</taxon>
    </lineage>
</organism>
<sequence length="501" mass="56945">MAYWQLVGGALLLTTALYFTSIRFRLGLRDVPGPFLASISDADRIWSCATGLQMNYHLKLHEWYGPLVRIGPKHISFSDSSLIPQIYGITSKSWKSDFYKMFDIKAPGGQVPTVFSVRDENRHRGIKRPIAGAYSMSTMKELEPMNDACSAILLRKLDGMVGQDVDLGKWVHWYAFDVITSITFSNRMGFMEQEKDVQNIIAAIEGRLVYNSIVGQAPYLHKYLFGNAFVTWLVSFIPALAVLNSSRHIVAFAAQNLQRYQNKEFNTVHLQDMLDRFKRYRDGEQVMNDDELLSNAVSNIFAGSDTTAASLRAIFYYLCRNTEAHKKLLAEIDEADRAGELSDPVTFAESQNLRYFQAVIKEALRMHPAVGLLLERLVPTGGAEVAGTHLPEGTVIGMNPWVAARDKVVYGPDPYAFRPERWLEADEQSLKLMERNFLAFGSGTRTCLGRNISQLEISKLVPQVLRRFDFDLAEPGREWTLHCYWFVRQTGLICRVKRRKE</sequence>
<protein>
    <recommendedName>
        <fullName evidence="9">Cytochrome P450 oxidoreductase</fullName>
    </recommendedName>
</protein>
<dbReference type="PANTHER" id="PTHR24305:SF232">
    <property type="entry name" value="P450, PUTATIVE (EUROFUNG)-RELATED"/>
    <property type="match status" value="1"/>
</dbReference>
<comment type="similarity">
    <text evidence="2 6">Belongs to the cytochrome P450 family.</text>
</comment>
<evidence type="ECO:0000256" key="2">
    <source>
        <dbReference type="ARBA" id="ARBA00010617"/>
    </source>
</evidence>
<evidence type="ECO:0008006" key="9">
    <source>
        <dbReference type="Google" id="ProtNLM"/>
    </source>
</evidence>
<dbReference type="InterPro" id="IPR001128">
    <property type="entry name" value="Cyt_P450"/>
</dbReference>
<dbReference type="InterPro" id="IPR002401">
    <property type="entry name" value="Cyt_P450_E_grp-I"/>
</dbReference>
<dbReference type="EMBL" id="JAUJLE010000053">
    <property type="protein sequence ID" value="KAK0995159.1"/>
    <property type="molecule type" value="Genomic_DNA"/>
</dbReference>
<dbReference type="GO" id="GO:0016705">
    <property type="term" value="F:oxidoreductase activity, acting on paired donors, with incorporation or reduction of molecular oxygen"/>
    <property type="evidence" value="ECO:0007669"/>
    <property type="project" value="InterPro"/>
</dbReference>
<dbReference type="SUPFAM" id="SSF48264">
    <property type="entry name" value="Cytochrome P450"/>
    <property type="match status" value="1"/>
</dbReference>
<keyword evidence="3 5" id="KW-0479">Metal-binding</keyword>
<dbReference type="Gene3D" id="1.10.630.10">
    <property type="entry name" value="Cytochrome P450"/>
    <property type="match status" value="1"/>
</dbReference>
<dbReference type="GO" id="GO:0004497">
    <property type="term" value="F:monooxygenase activity"/>
    <property type="evidence" value="ECO:0007669"/>
    <property type="project" value="UniProtKB-KW"/>
</dbReference>
<dbReference type="GO" id="GO:0005506">
    <property type="term" value="F:iron ion binding"/>
    <property type="evidence" value="ECO:0007669"/>
    <property type="project" value="InterPro"/>
</dbReference>
<evidence type="ECO:0000313" key="7">
    <source>
        <dbReference type="EMBL" id="KAK0995159.1"/>
    </source>
</evidence>
<dbReference type="FunFam" id="1.10.630.10:FF:000050">
    <property type="entry name" value="Cytochrome P450 monooxygenase"/>
    <property type="match status" value="1"/>
</dbReference>
<keyword evidence="8" id="KW-1185">Reference proteome</keyword>
<keyword evidence="4 5" id="KW-0408">Iron</keyword>
<keyword evidence="5 6" id="KW-0349">Heme</keyword>
<keyword evidence="6" id="KW-0560">Oxidoreductase</keyword>
<evidence type="ECO:0000256" key="1">
    <source>
        <dbReference type="ARBA" id="ARBA00001971"/>
    </source>
</evidence>
<comment type="cofactor">
    <cofactor evidence="1 5">
        <name>heme</name>
        <dbReference type="ChEBI" id="CHEBI:30413"/>
    </cofactor>
</comment>
<dbReference type="GO" id="GO:0020037">
    <property type="term" value="F:heme binding"/>
    <property type="evidence" value="ECO:0007669"/>
    <property type="project" value="InterPro"/>
</dbReference>
<accession>A0AAN6KPT1</accession>
<dbReference type="PRINTS" id="PR00385">
    <property type="entry name" value="P450"/>
</dbReference>
<reference evidence="7" key="1">
    <citation type="submission" date="2023-06" db="EMBL/GenBank/DDBJ databases">
        <title>Black Yeasts Isolated from many extreme environments.</title>
        <authorList>
            <person name="Coleine C."/>
            <person name="Stajich J.E."/>
            <person name="Selbmann L."/>
        </authorList>
    </citation>
    <scope>NUCLEOTIDE SEQUENCE</scope>
    <source>
        <strain evidence="7">CCFEE 5200</strain>
    </source>
</reference>
<evidence type="ECO:0000256" key="5">
    <source>
        <dbReference type="PIRSR" id="PIRSR602401-1"/>
    </source>
</evidence>
<gene>
    <name evidence="7" type="ORF">LTR91_007350</name>
</gene>
<evidence type="ECO:0000256" key="6">
    <source>
        <dbReference type="RuleBase" id="RU000461"/>
    </source>
</evidence>
<dbReference type="InterPro" id="IPR050121">
    <property type="entry name" value="Cytochrome_P450_monoxygenase"/>
</dbReference>